<dbReference type="AlphaFoldDB" id="A0A9P0KJR2"/>
<evidence type="ECO:0008006" key="3">
    <source>
        <dbReference type="Google" id="ProtNLM"/>
    </source>
</evidence>
<dbReference type="PANTHER" id="PTHR33198:SF20">
    <property type="entry name" value="RETROTRANSPOSON GAG DOMAIN-CONTAINING PROTEIN"/>
    <property type="match status" value="1"/>
</dbReference>
<gene>
    <name evidence="1" type="ORF">ACAOBT_LOCUS9810</name>
</gene>
<protein>
    <recommendedName>
        <fullName evidence="3">Retrotransposon gag domain-containing protein</fullName>
    </recommendedName>
</protein>
<evidence type="ECO:0000313" key="1">
    <source>
        <dbReference type="EMBL" id="CAH1972090.1"/>
    </source>
</evidence>
<dbReference type="Proteomes" id="UP001152888">
    <property type="component" value="Unassembled WGS sequence"/>
</dbReference>
<organism evidence="1 2">
    <name type="scientific">Acanthoscelides obtectus</name>
    <name type="common">Bean weevil</name>
    <name type="synonym">Bruchus obtectus</name>
    <dbReference type="NCBI Taxonomy" id="200917"/>
    <lineage>
        <taxon>Eukaryota</taxon>
        <taxon>Metazoa</taxon>
        <taxon>Ecdysozoa</taxon>
        <taxon>Arthropoda</taxon>
        <taxon>Hexapoda</taxon>
        <taxon>Insecta</taxon>
        <taxon>Pterygota</taxon>
        <taxon>Neoptera</taxon>
        <taxon>Endopterygota</taxon>
        <taxon>Coleoptera</taxon>
        <taxon>Polyphaga</taxon>
        <taxon>Cucujiformia</taxon>
        <taxon>Chrysomeloidea</taxon>
        <taxon>Chrysomelidae</taxon>
        <taxon>Bruchinae</taxon>
        <taxon>Bruchini</taxon>
        <taxon>Acanthoscelides</taxon>
    </lineage>
</organism>
<comment type="caution">
    <text evidence="1">The sequence shown here is derived from an EMBL/GenBank/DDBJ whole genome shotgun (WGS) entry which is preliminary data.</text>
</comment>
<dbReference type="EMBL" id="CAKOFQ010006795">
    <property type="protein sequence ID" value="CAH1972090.1"/>
    <property type="molecule type" value="Genomic_DNA"/>
</dbReference>
<proteinExistence type="predicted"/>
<name>A0A9P0KJR2_ACAOB</name>
<evidence type="ECO:0000313" key="2">
    <source>
        <dbReference type="Proteomes" id="UP001152888"/>
    </source>
</evidence>
<accession>A0A9P0KJR2</accession>
<dbReference type="PANTHER" id="PTHR33198">
    <property type="entry name" value="ANK_REP_REGION DOMAIN-CONTAINING PROTEIN-RELATED"/>
    <property type="match status" value="1"/>
</dbReference>
<dbReference type="OrthoDB" id="6754906at2759"/>
<sequence>MNFKLSNADKKYFEKVVGAFQNHCKLLVTETYDRYKFFTSVQQESESFDRYITEIKTLASPCNFGELEDSLFRDKIVSDIRDLCLKERQLRPSNLSLKVVEEHCRASEISSMQVKGIRNAKEVDSVRFKKKRGQCTNNESSEVYTCLNCGMSHGRMSCPAFGKICNNCGKRWL</sequence>
<reference evidence="1" key="1">
    <citation type="submission" date="2022-03" db="EMBL/GenBank/DDBJ databases">
        <authorList>
            <person name="Sayadi A."/>
        </authorList>
    </citation>
    <scope>NUCLEOTIDE SEQUENCE</scope>
</reference>
<keyword evidence="2" id="KW-1185">Reference proteome</keyword>